<feature type="transmembrane region" description="Helical" evidence="1">
    <location>
        <begin position="25"/>
        <end position="49"/>
    </location>
</feature>
<keyword evidence="1" id="KW-1133">Transmembrane helix</keyword>
<keyword evidence="1" id="KW-0812">Transmembrane</keyword>
<dbReference type="Proteomes" id="UP000262073">
    <property type="component" value="Chromosome"/>
</dbReference>
<dbReference type="RefSeq" id="WP_108566164.1">
    <property type="nucleotide sequence ID" value="NZ_CP031769.1"/>
</dbReference>
<keyword evidence="1" id="KW-0472">Membrane</keyword>
<proteinExistence type="predicted"/>
<evidence type="ECO:0000313" key="3">
    <source>
        <dbReference type="Proteomes" id="UP000262073"/>
    </source>
</evidence>
<sequence length="92" mass="10036">MNPKSTARSMRSSIHSNTSLHELKLMLVLLPVAALLFGFGVGLITGYQILSSPFYMIGVIAIAVVPAIITALIAVRYYAHKISAERLRAHSR</sequence>
<gene>
    <name evidence="2" type="ORF">D0Y50_07860</name>
</gene>
<keyword evidence="3" id="KW-1185">Reference proteome</keyword>
<reference evidence="2 3" key="1">
    <citation type="submission" date="2018-08" db="EMBL/GenBank/DDBJ databases">
        <title>Salinimonas sediminis sp. nov., a piezophilic bacterium isolated from a deep-sea sediment sample from the New Britain Trench.</title>
        <authorList>
            <person name="Cao J."/>
        </authorList>
    </citation>
    <scope>NUCLEOTIDE SEQUENCE [LARGE SCALE GENOMIC DNA]</scope>
    <source>
        <strain evidence="2 3">N102</strain>
    </source>
</reference>
<accession>A0A346NL77</accession>
<feature type="transmembrane region" description="Helical" evidence="1">
    <location>
        <begin position="55"/>
        <end position="79"/>
    </location>
</feature>
<dbReference type="EMBL" id="CP031769">
    <property type="protein sequence ID" value="AXR06284.1"/>
    <property type="molecule type" value="Genomic_DNA"/>
</dbReference>
<organism evidence="2 3">
    <name type="scientific">Salinimonas sediminis</name>
    <dbReference type="NCBI Taxonomy" id="2303538"/>
    <lineage>
        <taxon>Bacteria</taxon>
        <taxon>Pseudomonadati</taxon>
        <taxon>Pseudomonadota</taxon>
        <taxon>Gammaproteobacteria</taxon>
        <taxon>Alteromonadales</taxon>
        <taxon>Alteromonadaceae</taxon>
        <taxon>Alteromonas/Salinimonas group</taxon>
        <taxon>Salinimonas</taxon>
    </lineage>
</organism>
<name>A0A346NL77_9ALTE</name>
<evidence type="ECO:0000256" key="1">
    <source>
        <dbReference type="SAM" id="Phobius"/>
    </source>
</evidence>
<dbReference type="AlphaFoldDB" id="A0A346NL77"/>
<protein>
    <submittedName>
        <fullName evidence="2">Uncharacterized protein</fullName>
    </submittedName>
</protein>
<evidence type="ECO:0000313" key="2">
    <source>
        <dbReference type="EMBL" id="AXR06284.1"/>
    </source>
</evidence>
<dbReference type="KEGG" id="salm:D0Y50_07860"/>